<dbReference type="SUPFAM" id="SSF50729">
    <property type="entry name" value="PH domain-like"/>
    <property type="match status" value="1"/>
</dbReference>
<dbReference type="Proteomes" id="UP000007799">
    <property type="component" value="Unassembled WGS sequence"/>
</dbReference>
<evidence type="ECO:0008006" key="4">
    <source>
        <dbReference type="Google" id="ProtNLM"/>
    </source>
</evidence>
<dbReference type="GeneID" id="16077340"/>
<gene>
    <name evidence="2" type="ORF">PTSG_02260</name>
</gene>
<dbReference type="AlphaFoldDB" id="F2U1P0"/>
<dbReference type="KEGG" id="sre:PTSG_02260"/>
<dbReference type="EMBL" id="GL832959">
    <property type="protein sequence ID" value="EGD81542.1"/>
    <property type="molecule type" value="Genomic_DNA"/>
</dbReference>
<feature type="region of interest" description="Disordered" evidence="1">
    <location>
        <begin position="122"/>
        <end position="164"/>
    </location>
</feature>
<sequence length="190" mass="20841">MSQMLTFPAETADWLIVMEGYLASGAKKVKGPKVTYYVLKQSPDGSKAVIEQFSGRTFLATFNLSKASIALPDKSPTLFSLQLDDSLLKLKTDHPKVTQAWVVRLQQVINAIREGVKLTSSRQASSSALHGQQPVSPPPEPEPYGAETPAESTNTSLTRKDSLKLQTQRSNLMSTSFMSDLASKYSFINQ</sequence>
<accession>F2U1P0</accession>
<dbReference type="RefSeq" id="XP_004996746.1">
    <property type="nucleotide sequence ID" value="XM_004996689.1"/>
</dbReference>
<organism evidence="2 3">
    <name type="scientific">Salpingoeca rosetta (strain ATCC 50818 / BSB-021)</name>
    <dbReference type="NCBI Taxonomy" id="946362"/>
    <lineage>
        <taxon>Eukaryota</taxon>
        <taxon>Choanoflagellata</taxon>
        <taxon>Craspedida</taxon>
        <taxon>Salpingoecidae</taxon>
        <taxon>Salpingoeca</taxon>
    </lineage>
</organism>
<reference evidence="2" key="1">
    <citation type="submission" date="2009-08" db="EMBL/GenBank/DDBJ databases">
        <title>Annotation of Salpingoeca rosetta.</title>
        <authorList>
            <consortium name="The Broad Institute Genome Sequencing Platform"/>
            <person name="Russ C."/>
            <person name="Cuomo C."/>
            <person name="Burger G."/>
            <person name="Gray M.W."/>
            <person name="Holland P.W.H."/>
            <person name="King N."/>
            <person name="Lang F.B.F."/>
            <person name="Roger A.J."/>
            <person name="Ruiz-Trillo I."/>
            <person name="Young S.K."/>
            <person name="Zeng Q."/>
            <person name="Gargeya S."/>
            <person name="Alvarado L."/>
            <person name="Berlin A."/>
            <person name="Chapman S.B."/>
            <person name="Chen Z."/>
            <person name="Freedman E."/>
            <person name="Gellesch M."/>
            <person name="Goldberg J."/>
            <person name="Griggs A."/>
            <person name="Gujja S."/>
            <person name="Heilman E."/>
            <person name="Heiman D."/>
            <person name="Howarth C."/>
            <person name="Mehta T."/>
            <person name="Neiman D."/>
            <person name="Pearson M."/>
            <person name="Roberts A."/>
            <person name="Saif S."/>
            <person name="Shea T."/>
            <person name="Shenoy N."/>
            <person name="Sisk P."/>
            <person name="Stolte C."/>
            <person name="Sykes S."/>
            <person name="White J."/>
            <person name="Yandava C."/>
            <person name="Haas B."/>
            <person name="Nusbaum C."/>
            <person name="Birren B."/>
        </authorList>
    </citation>
    <scope>NUCLEOTIDE SEQUENCE</scope>
    <source>
        <strain evidence="2">ATCC 50818</strain>
    </source>
</reference>
<name>F2U1P0_SALR5</name>
<dbReference type="InParanoid" id="F2U1P0"/>
<protein>
    <recommendedName>
        <fullName evidence="4">PH domain-containing protein</fullName>
    </recommendedName>
</protein>
<keyword evidence="3" id="KW-1185">Reference proteome</keyword>
<proteinExistence type="predicted"/>
<evidence type="ECO:0000313" key="2">
    <source>
        <dbReference type="EMBL" id="EGD81542.1"/>
    </source>
</evidence>
<evidence type="ECO:0000256" key="1">
    <source>
        <dbReference type="SAM" id="MobiDB-lite"/>
    </source>
</evidence>
<evidence type="ECO:0000313" key="3">
    <source>
        <dbReference type="Proteomes" id="UP000007799"/>
    </source>
</evidence>